<dbReference type="AlphaFoldDB" id="A0A9Q0GKC9"/>
<evidence type="ECO:0000313" key="2">
    <source>
        <dbReference type="EMBL" id="KAJ4942628.1"/>
    </source>
</evidence>
<accession>A0A9Q0GKC9</accession>
<gene>
    <name evidence="2" type="ORF">NE237_014205</name>
    <name evidence="3" type="ORF">NE237_014746</name>
</gene>
<organism evidence="2 4">
    <name type="scientific">Protea cynaroides</name>
    <dbReference type="NCBI Taxonomy" id="273540"/>
    <lineage>
        <taxon>Eukaryota</taxon>
        <taxon>Viridiplantae</taxon>
        <taxon>Streptophyta</taxon>
        <taxon>Embryophyta</taxon>
        <taxon>Tracheophyta</taxon>
        <taxon>Spermatophyta</taxon>
        <taxon>Magnoliopsida</taxon>
        <taxon>Proteales</taxon>
        <taxon>Proteaceae</taxon>
        <taxon>Protea</taxon>
    </lineage>
</organism>
<evidence type="ECO:0000313" key="3">
    <source>
        <dbReference type="EMBL" id="KAJ4968045.1"/>
    </source>
</evidence>
<evidence type="ECO:0000256" key="1">
    <source>
        <dbReference type="SAM" id="MobiDB-lite"/>
    </source>
</evidence>
<dbReference type="Proteomes" id="UP001141806">
    <property type="component" value="Unassembled WGS sequence"/>
</dbReference>
<sequence length="188" mass="20396">MGRASSFRSGRDGSEQPPEQEADERIGQPTMILAKRTAPLKDRTLAQESSGKLETVIRRGQDSNLQSSGHGPDESTNSSTPLLPLLFLELFPPSKKTDARANAQRLRAPYSKNVLAIGAVSAIESELDFEWTPAEACGESPKSSEAPANPEPQPLEGTSAPQQQTIERHAPLPQRGEPVTPWDLLSYL</sequence>
<protein>
    <submittedName>
        <fullName evidence="2">Uncharacterized protein</fullName>
    </submittedName>
</protein>
<evidence type="ECO:0000313" key="4">
    <source>
        <dbReference type="Proteomes" id="UP001141806"/>
    </source>
</evidence>
<comment type="caution">
    <text evidence="2">The sequence shown here is derived from an EMBL/GenBank/DDBJ whole genome shotgun (WGS) entry which is preliminary data.</text>
</comment>
<name>A0A9Q0GKC9_9MAGN</name>
<dbReference type="EMBL" id="JAMYWD010001613">
    <property type="protein sequence ID" value="KAJ4942628.1"/>
    <property type="molecule type" value="Genomic_DNA"/>
</dbReference>
<feature type="region of interest" description="Disordered" evidence="1">
    <location>
        <begin position="1"/>
        <end position="81"/>
    </location>
</feature>
<keyword evidence="4" id="KW-1185">Reference proteome</keyword>
<feature type="region of interest" description="Disordered" evidence="1">
    <location>
        <begin position="132"/>
        <end position="188"/>
    </location>
</feature>
<dbReference type="EMBL" id="JAMYWD010000006">
    <property type="protein sequence ID" value="KAJ4968045.1"/>
    <property type="molecule type" value="Genomic_DNA"/>
</dbReference>
<proteinExistence type="predicted"/>
<reference evidence="2" key="1">
    <citation type="journal article" date="2023" name="Plant J.">
        <title>The genome of the king protea, Protea cynaroides.</title>
        <authorList>
            <person name="Chang J."/>
            <person name="Duong T.A."/>
            <person name="Schoeman C."/>
            <person name="Ma X."/>
            <person name="Roodt D."/>
            <person name="Barker N."/>
            <person name="Li Z."/>
            <person name="Van de Peer Y."/>
            <person name="Mizrachi E."/>
        </authorList>
    </citation>
    <scope>NUCLEOTIDE SEQUENCE</scope>
    <source>
        <tissue evidence="2">Young leaves</tissue>
    </source>
</reference>